<gene>
    <name evidence="2" type="ORF">DID87_07210</name>
</gene>
<reference evidence="2 3" key="1">
    <citation type="submission" date="2018-05" db="EMBL/GenBank/DDBJ databases">
        <title>Lactobacillus sanfranciscensis Ah4 draft denome sequence.</title>
        <authorList>
            <person name="Zhang G."/>
        </authorList>
    </citation>
    <scope>NUCLEOTIDE SEQUENCE [LARGE SCALE GENOMIC DNA]</scope>
    <source>
        <strain evidence="2 3">Ah4</strain>
    </source>
</reference>
<evidence type="ECO:0000313" key="3">
    <source>
        <dbReference type="Proteomes" id="UP000313312"/>
    </source>
</evidence>
<sequence length="90" mass="10926">HYQLESYRKWIDKQNVLQSMSRKGNCLDNSPVESQIGLMKKECLYREKIDSLTTLKKVCSDYKKWFNYERISRKKELTPIEYRNKFLKIA</sequence>
<dbReference type="InterPro" id="IPR001584">
    <property type="entry name" value="Integrase_cat-core"/>
</dbReference>
<accession>A0A5C4TIK2</accession>
<dbReference type="PANTHER" id="PTHR46889:SF4">
    <property type="entry name" value="TRANSPOSASE INSO FOR INSERTION SEQUENCE ELEMENT IS911B-RELATED"/>
    <property type="match status" value="1"/>
</dbReference>
<feature type="non-terminal residue" evidence="2">
    <location>
        <position position="1"/>
    </location>
</feature>
<name>A0A5C4TIK2_FRUSA</name>
<dbReference type="Proteomes" id="UP000313312">
    <property type="component" value="Unassembled WGS sequence"/>
</dbReference>
<dbReference type="SUPFAM" id="SSF53098">
    <property type="entry name" value="Ribonuclease H-like"/>
    <property type="match status" value="1"/>
</dbReference>
<proteinExistence type="predicted"/>
<protein>
    <submittedName>
        <fullName evidence="2">IS3 family transposase</fullName>
    </submittedName>
</protein>
<dbReference type="PANTHER" id="PTHR46889">
    <property type="entry name" value="TRANSPOSASE INSF FOR INSERTION SEQUENCE IS3B-RELATED"/>
    <property type="match status" value="1"/>
</dbReference>
<dbReference type="InterPro" id="IPR012337">
    <property type="entry name" value="RNaseH-like_sf"/>
</dbReference>
<dbReference type="RefSeq" id="WP_139571265.1">
    <property type="nucleotide sequence ID" value="NZ_JARBFE010000071.1"/>
</dbReference>
<comment type="caution">
    <text evidence="2">The sequence shown here is derived from an EMBL/GenBank/DDBJ whole genome shotgun (WGS) entry which is preliminary data.</text>
</comment>
<evidence type="ECO:0000259" key="1">
    <source>
        <dbReference type="Pfam" id="PF13333"/>
    </source>
</evidence>
<evidence type="ECO:0000313" key="2">
    <source>
        <dbReference type="EMBL" id="TNK89666.1"/>
    </source>
</evidence>
<dbReference type="AlphaFoldDB" id="A0A5C4TIK2"/>
<organism evidence="2 3">
    <name type="scientific">Fructilactobacillus sanfranciscensis</name>
    <name type="common">Lactobacillus sanfranciscensis</name>
    <dbReference type="NCBI Taxonomy" id="1625"/>
    <lineage>
        <taxon>Bacteria</taxon>
        <taxon>Bacillati</taxon>
        <taxon>Bacillota</taxon>
        <taxon>Bacilli</taxon>
        <taxon>Lactobacillales</taxon>
        <taxon>Lactobacillaceae</taxon>
        <taxon>Fructilactobacillus</taxon>
    </lineage>
</organism>
<dbReference type="EMBL" id="QFCR01000071">
    <property type="protein sequence ID" value="TNK89666.1"/>
    <property type="molecule type" value="Genomic_DNA"/>
</dbReference>
<dbReference type="InterPro" id="IPR050900">
    <property type="entry name" value="Transposase_IS3/IS150/IS904"/>
</dbReference>
<dbReference type="GO" id="GO:0015074">
    <property type="term" value="P:DNA integration"/>
    <property type="evidence" value="ECO:0007669"/>
    <property type="project" value="InterPro"/>
</dbReference>
<dbReference type="Pfam" id="PF13333">
    <property type="entry name" value="rve_2"/>
    <property type="match status" value="1"/>
</dbReference>
<feature type="domain" description="Integrase catalytic" evidence="1">
    <location>
        <begin position="34"/>
        <end position="87"/>
    </location>
</feature>